<dbReference type="PANTHER" id="PTHR22911">
    <property type="entry name" value="ACYL-MALONYL CONDENSING ENZYME-RELATED"/>
    <property type="match status" value="1"/>
</dbReference>
<evidence type="ECO:0000313" key="5">
    <source>
        <dbReference type="Proteomes" id="UP001199296"/>
    </source>
</evidence>
<proteinExistence type="inferred from homology"/>
<feature type="transmembrane region" description="Helical" evidence="2">
    <location>
        <begin position="177"/>
        <end position="197"/>
    </location>
</feature>
<keyword evidence="2" id="KW-1133">Transmembrane helix</keyword>
<dbReference type="Proteomes" id="UP001199296">
    <property type="component" value="Unassembled WGS sequence"/>
</dbReference>
<keyword evidence="2" id="KW-0472">Membrane</keyword>
<dbReference type="GO" id="GO:0016020">
    <property type="term" value="C:membrane"/>
    <property type="evidence" value="ECO:0007669"/>
    <property type="project" value="InterPro"/>
</dbReference>
<feature type="transmembrane region" description="Helical" evidence="2">
    <location>
        <begin position="238"/>
        <end position="258"/>
    </location>
</feature>
<evidence type="ECO:0000256" key="1">
    <source>
        <dbReference type="ARBA" id="ARBA00007362"/>
    </source>
</evidence>
<dbReference type="InterPro" id="IPR000620">
    <property type="entry name" value="EamA_dom"/>
</dbReference>
<protein>
    <submittedName>
        <fullName evidence="4">DMT family transporter</fullName>
    </submittedName>
</protein>
<feature type="transmembrane region" description="Helical" evidence="2">
    <location>
        <begin position="7"/>
        <end position="27"/>
    </location>
</feature>
<keyword evidence="5" id="KW-1185">Reference proteome</keyword>
<accession>A0AAW4WSY9</accession>
<dbReference type="PANTHER" id="PTHR22911:SF76">
    <property type="entry name" value="EAMA DOMAIN-CONTAINING PROTEIN"/>
    <property type="match status" value="1"/>
</dbReference>
<organism evidence="4 5">
    <name type="scientific">Halanaerobium polyolivorans</name>
    <dbReference type="NCBI Taxonomy" id="2886943"/>
    <lineage>
        <taxon>Bacteria</taxon>
        <taxon>Bacillati</taxon>
        <taxon>Bacillota</taxon>
        <taxon>Clostridia</taxon>
        <taxon>Halanaerobiales</taxon>
        <taxon>Halanaerobiaceae</taxon>
        <taxon>Halanaerobium</taxon>
    </lineage>
</organism>
<dbReference type="AlphaFoldDB" id="A0AAW4WSY9"/>
<comment type="caution">
    <text evidence="4">The sequence shown here is derived from an EMBL/GenBank/DDBJ whole genome shotgun (WGS) entry which is preliminary data.</text>
</comment>
<dbReference type="SUPFAM" id="SSF103481">
    <property type="entry name" value="Multidrug resistance efflux transporter EmrE"/>
    <property type="match status" value="2"/>
</dbReference>
<feature type="transmembrane region" description="Helical" evidence="2">
    <location>
        <begin position="264"/>
        <end position="285"/>
    </location>
</feature>
<feature type="transmembrane region" description="Helical" evidence="2">
    <location>
        <begin position="209"/>
        <end position="231"/>
    </location>
</feature>
<comment type="similarity">
    <text evidence="1">Belongs to the EamA transporter family.</text>
</comment>
<name>A0AAW4WSY9_9FIRM</name>
<keyword evidence="2" id="KW-0812">Transmembrane</keyword>
<dbReference type="InterPro" id="IPR037185">
    <property type="entry name" value="EmrE-like"/>
</dbReference>
<dbReference type="EMBL" id="JAJFAT010000002">
    <property type="protein sequence ID" value="MCC3144208.1"/>
    <property type="molecule type" value="Genomic_DNA"/>
</dbReference>
<evidence type="ECO:0000256" key="2">
    <source>
        <dbReference type="SAM" id="Phobius"/>
    </source>
</evidence>
<feature type="transmembrane region" description="Helical" evidence="2">
    <location>
        <begin position="33"/>
        <end position="52"/>
    </location>
</feature>
<dbReference type="RefSeq" id="WP_229343818.1">
    <property type="nucleotide sequence ID" value="NZ_JAJFAT010000002.1"/>
</dbReference>
<gene>
    <name evidence="4" type="ORF">LJ207_02600</name>
</gene>
<feature type="transmembrane region" description="Helical" evidence="2">
    <location>
        <begin position="94"/>
        <end position="112"/>
    </location>
</feature>
<sequence>MDFKQKIYILLAGGVFFLSLSGILVKIASSPPMITAFYRMFFTVLLLTPYFLKNHRQKAAYFLDYRPLLVGFLLAVHFILWITSIEYTDISNSVIFVALQPLFTIALEYLFAKEDLRPGALIGIVMAFIGSSIISIGDFYQLGDKLFGNFLALSAAFFAASYLFIGRGVRKKLDYFPYLYILYTYAAIFLGIGAYIFEIPFFGHGINNYLILLALAVGPTLIGHSILNYSVRYLPTSIVSLSILGEPVLTTFMAWLLLNEQVLLTTLIGGAFILSGIYLASVYNYRKTKLQKEALFAEKNS</sequence>
<dbReference type="Pfam" id="PF00892">
    <property type="entry name" value="EamA"/>
    <property type="match status" value="2"/>
</dbReference>
<evidence type="ECO:0000313" key="4">
    <source>
        <dbReference type="EMBL" id="MCC3144208.1"/>
    </source>
</evidence>
<feature type="transmembrane region" description="Helical" evidence="2">
    <location>
        <begin position="64"/>
        <end position="82"/>
    </location>
</feature>
<feature type="transmembrane region" description="Helical" evidence="2">
    <location>
        <begin position="119"/>
        <end position="140"/>
    </location>
</feature>
<feature type="transmembrane region" description="Helical" evidence="2">
    <location>
        <begin position="146"/>
        <end position="165"/>
    </location>
</feature>
<feature type="domain" description="EamA" evidence="3">
    <location>
        <begin position="147"/>
        <end position="281"/>
    </location>
</feature>
<reference evidence="4 5" key="1">
    <citation type="submission" date="2021-10" db="EMBL/GenBank/DDBJ databases">
        <authorList>
            <person name="Grouzdev D.S."/>
            <person name="Pantiukh K.S."/>
            <person name="Krutkina M.S."/>
        </authorList>
    </citation>
    <scope>NUCLEOTIDE SEQUENCE [LARGE SCALE GENOMIC DNA]</scope>
    <source>
        <strain evidence="4 5">Z-7514</strain>
    </source>
</reference>
<feature type="domain" description="EamA" evidence="3">
    <location>
        <begin position="6"/>
        <end position="135"/>
    </location>
</feature>
<evidence type="ECO:0000259" key="3">
    <source>
        <dbReference type="Pfam" id="PF00892"/>
    </source>
</evidence>